<dbReference type="RefSeq" id="WP_086993087.1">
    <property type="nucleotide sequence ID" value="NZ_FUHU01000048.1"/>
</dbReference>
<keyword evidence="3" id="KW-1185">Reference proteome</keyword>
<dbReference type="Proteomes" id="UP000195787">
    <property type="component" value="Unassembled WGS sequence"/>
</dbReference>
<dbReference type="PANTHER" id="PTHR43546">
    <property type="entry name" value="UPF0173 METAL-DEPENDENT HYDROLASE MJ1163-RELATED"/>
    <property type="match status" value="1"/>
</dbReference>
<protein>
    <recommendedName>
        <fullName evidence="1">Metallo-beta-lactamase domain-containing protein</fullName>
    </recommendedName>
</protein>
<dbReference type="InterPro" id="IPR001279">
    <property type="entry name" value="Metallo-B-lactamas"/>
</dbReference>
<dbReference type="SMART" id="SM00849">
    <property type="entry name" value="Lactamase_B"/>
    <property type="match status" value="1"/>
</dbReference>
<dbReference type="SUPFAM" id="SSF56281">
    <property type="entry name" value="Metallo-hydrolase/oxidoreductase"/>
    <property type="match status" value="1"/>
</dbReference>
<gene>
    <name evidence="2" type="ORF">CZ674_13570</name>
</gene>
<dbReference type="GeneID" id="303174238"/>
<sequence length="210" mass="22340">MRIVKRGHACLEVTESGKTLIIDPGDHTEALDPSDLVAVVITHEHPDHWDAAHLSAIRERFPEAPIFGPPGVLEAAEEFELVPVHAGETHTVGPFELQFFGGVHAVIHESIPVVDNVGVLVNGMLYYPGDSFAVPDATVDVLATPAGAPWLKISEVMDFVVAVAPKRTFATHVMSLSEAGLAMSNARIRGAVEHVGGTHIMAEPGTVIDA</sequence>
<dbReference type="PANTHER" id="PTHR43546:SF3">
    <property type="entry name" value="UPF0173 METAL-DEPENDENT HYDROLASE MJ1163"/>
    <property type="match status" value="1"/>
</dbReference>
<evidence type="ECO:0000313" key="3">
    <source>
        <dbReference type="Proteomes" id="UP000195787"/>
    </source>
</evidence>
<dbReference type="EMBL" id="FUHU01000048">
    <property type="protein sequence ID" value="SJM69902.1"/>
    <property type="molecule type" value="Genomic_DNA"/>
</dbReference>
<evidence type="ECO:0000259" key="1">
    <source>
        <dbReference type="SMART" id="SM00849"/>
    </source>
</evidence>
<dbReference type="Pfam" id="PF13483">
    <property type="entry name" value="Lactamase_B_3"/>
    <property type="match status" value="1"/>
</dbReference>
<feature type="domain" description="Metallo-beta-lactamase" evidence="1">
    <location>
        <begin position="7"/>
        <end position="172"/>
    </location>
</feature>
<dbReference type="InterPro" id="IPR036866">
    <property type="entry name" value="RibonucZ/Hydroxyglut_hydro"/>
</dbReference>
<dbReference type="InterPro" id="IPR050114">
    <property type="entry name" value="UPF0173_UPF0282_UlaG_hydrolase"/>
</dbReference>
<name>A0A1R4GPU2_9MICO</name>
<evidence type="ECO:0000313" key="2">
    <source>
        <dbReference type="EMBL" id="SJM69902.1"/>
    </source>
</evidence>
<dbReference type="Gene3D" id="3.60.15.10">
    <property type="entry name" value="Ribonuclease Z/Hydroxyacylglutathione hydrolase-like"/>
    <property type="match status" value="1"/>
</dbReference>
<accession>A0A1R4GPU2</accession>
<proteinExistence type="predicted"/>
<dbReference type="OrthoDB" id="3190691at2"/>
<reference evidence="2 3" key="1">
    <citation type="submission" date="2017-02" db="EMBL/GenBank/DDBJ databases">
        <authorList>
            <person name="Peterson S.W."/>
        </authorList>
    </citation>
    <scope>NUCLEOTIDE SEQUENCE [LARGE SCALE GENOMIC DNA]</scope>
    <source>
        <strain evidence="2 3">LMG 22410</strain>
    </source>
</reference>
<dbReference type="AlphaFoldDB" id="A0A1R4GPU2"/>
<organism evidence="2 3">
    <name type="scientific">Agrococcus casei LMG 22410</name>
    <dbReference type="NCBI Taxonomy" id="1255656"/>
    <lineage>
        <taxon>Bacteria</taxon>
        <taxon>Bacillati</taxon>
        <taxon>Actinomycetota</taxon>
        <taxon>Actinomycetes</taxon>
        <taxon>Micrococcales</taxon>
        <taxon>Microbacteriaceae</taxon>
        <taxon>Agrococcus</taxon>
    </lineage>
</organism>